<protein>
    <recommendedName>
        <fullName evidence="2">Heparan-alpha-glucosaminide N-acetyltransferase catalytic domain-containing protein</fullName>
    </recommendedName>
</protein>
<dbReference type="OrthoDB" id="2149840at2759"/>
<name>A0A2P6NI66_9EUKA</name>
<keyword evidence="1" id="KW-1133">Transmembrane helix</keyword>
<dbReference type="Proteomes" id="UP000241769">
    <property type="component" value="Unassembled WGS sequence"/>
</dbReference>
<dbReference type="AlphaFoldDB" id="A0A2P6NI66"/>
<feature type="transmembrane region" description="Helical" evidence="1">
    <location>
        <begin position="438"/>
        <end position="458"/>
    </location>
</feature>
<feature type="transmembrane region" description="Helical" evidence="1">
    <location>
        <begin position="133"/>
        <end position="150"/>
    </location>
</feature>
<feature type="transmembrane region" description="Helical" evidence="1">
    <location>
        <begin position="292"/>
        <end position="313"/>
    </location>
</feature>
<feature type="transmembrane region" description="Helical" evidence="1">
    <location>
        <begin position="93"/>
        <end position="112"/>
    </location>
</feature>
<keyword evidence="4" id="KW-1185">Reference proteome</keyword>
<dbReference type="EMBL" id="MDYQ01000078">
    <property type="protein sequence ID" value="PRP83656.1"/>
    <property type="molecule type" value="Genomic_DNA"/>
</dbReference>
<dbReference type="Pfam" id="PF07786">
    <property type="entry name" value="HGSNAT_cat"/>
    <property type="match status" value="1"/>
</dbReference>
<dbReference type="PANTHER" id="PTHR31061">
    <property type="entry name" value="LD22376P"/>
    <property type="match status" value="1"/>
</dbReference>
<reference evidence="3 4" key="1">
    <citation type="journal article" date="2018" name="Genome Biol. Evol.">
        <title>Multiple Roots of Fruiting Body Formation in Amoebozoa.</title>
        <authorList>
            <person name="Hillmann F."/>
            <person name="Forbes G."/>
            <person name="Novohradska S."/>
            <person name="Ferling I."/>
            <person name="Riege K."/>
            <person name="Groth M."/>
            <person name="Westermann M."/>
            <person name="Marz M."/>
            <person name="Spaller T."/>
            <person name="Winckler T."/>
            <person name="Schaap P."/>
            <person name="Glockner G."/>
        </authorList>
    </citation>
    <scope>NUCLEOTIDE SEQUENCE [LARGE SCALE GENOMIC DNA]</scope>
    <source>
        <strain evidence="3 4">Jena</strain>
    </source>
</reference>
<dbReference type="STRING" id="1890364.A0A2P6NI66"/>
<keyword evidence="1" id="KW-0812">Transmembrane</keyword>
<organism evidence="3 4">
    <name type="scientific">Planoprotostelium fungivorum</name>
    <dbReference type="NCBI Taxonomy" id="1890364"/>
    <lineage>
        <taxon>Eukaryota</taxon>
        <taxon>Amoebozoa</taxon>
        <taxon>Evosea</taxon>
        <taxon>Variosea</taxon>
        <taxon>Cavosteliida</taxon>
        <taxon>Cavosteliaceae</taxon>
        <taxon>Planoprotostelium</taxon>
    </lineage>
</organism>
<proteinExistence type="predicted"/>
<sequence length="465" mass="53364">MPHHTNRGQTLDMSDTANEYNQITDEERDPLIIQSNGVTRRKSLVKISSEKKEERLLSLDVVRGITIFTMNLVNHADGSYPILEHAVWDGLTLADFVMPFFLFIVGCSIVLSHNKLKKRSSRTDILKKSAVRTVKLIGLGLLLAAIGYIPNIDIYRFRLPGVLQRIAIGYFITVCIELFVPFLEISDERLERGNGFVPPESSRLYAVYYRLTRGPLKIVVTYGIQWLCAIFILLMYLILVFNVDVPNCGRGSLTPKCNAFSYIDQLIVREHHMYQYPTCQKLGCKPFDPEGLLSNMASVVSVIIGLYYGYVLVHVTRPKKILMHWIFPSSLFLFSGLMIHFFGGFPLNKNLYSPSFLFLMAGAAGFFLSIFYLVVDVYRFKKIFMPFIWLGSNSIIIYFLDEAMPTVIGWFCYDGNDNNIIQQSQTWLKDHMGERHGIFFYAMSDTIFWTLVAGVLYYKKIFFKV</sequence>
<feature type="transmembrane region" description="Helical" evidence="1">
    <location>
        <begin position="382"/>
        <end position="400"/>
    </location>
</feature>
<evidence type="ECO:0000313" key="3">
    <source>
        <dbReference type="EMBL" id="PRP83656.1"/>
    </source>
</evidence>
<evidence type="ECO:0000256" key="1">
    <source>
        <dbReference type="SAM" id="Phobius"/>
    </source>
</evidence>
<dbReference type="InterPro" id="IPR012429">
    <property type="entry name" value="HGSNAT_cat"/>
</dbReference>
<dbReference type="InParanoid" id="A0A2P6NI66"/>
<evidence type="ECO:0000259" key="2">
    <source>
        <dbReference type="Pfam" id="PF07786"/>
    </source>
</evidence>
<dbReference type="PANTHER" id="PTHR31061:SF24">
    <property type="entry name" value="LD22376P"/>
    <property type="match status" value="1"/>
</dbReference>
<keyword evidence="1" id="KW-0472">Membrane</keyword>
<comment type="caution">
    <text evidence="3">The sequence shown here is derived from an EMBL/GenBank/DDBJ whole genome shotgun (WGS) entry which is preliminary data.</text>
</comment>
<feature type="domain" description="Heparan-alpha-glucosaminide N-acetyltransferase catalytic" evidence="2">
    <location>
        <begin position="55"/>
        <end position="176"/>
    </location>
</feature>
<feature type="transmembrane region" description="Helical" evidence="1">
    <location>
        <begin position="325"/>
        <end position="343"/>
    </location>
</feature>
<evidence type="ECO:0000313" key="4">
    <source>
        <dbReference type="Proteomes" id="UP000241769"/>
    </source>
</evidence>
<dbReference type="FunCoup" id="A0A2P6NI66">
    <property type="interactions" value="37"/>
</dbReference>
<feature type="transmembrane region" description="Helical" evidence="1">
    <location>
        <begin position="219"/>
        <end position="241"/>
    </location>
</feature>
<accession>A0A2P6NI66</accession>
<feature type="transmembrane region" description="Helical" evidence="1">
    <location>
        <begin position="355"/>
        <end position="375"/>
    </location>
</feature>
<feature type="transmembrane region" description="Helical" evidence="1">
    <location>
        <begin position="162"/>
        <end position="183"/>
    </location>
</feature>
<gene>
    <name evidence="3" type="ORF">PROFUN_03811</name>
</gene>